<dbReference type="InterPro" id="IPR050155">
    <property type="entry name" value="HAD-like_hydrolase_sf"/>
</dbReference>
<dbReference type="OrthoDB" id="9807630at2"/>
<dbReference type="InterPro" id="IPR041492">
    <property type="entry name" value="HAD_2"/>
</dbReference>
<reference evidence="2" key="1">
    <citation type="submission" date="2019-05" db="EMBL/GenBank/DDBJ databases">
        <title>Complete genome sequencing of Dialister sp. strain 5BBH33.</title>
        <authorList>
            <person name="Sakamoto M."/>
            <person name="Murakami T."/>
            <person name="Mori H."/>
        </authorList>
    </citation>
    <scope>NUCLEOTIDE SEQUENCE [LARGE SCALE GENOMIC DNA]</scope>
    <source>
        <strain evidence="2">5BBH33</strain>
    </source>
</reference>
<evidence type="ECO:0000313" key="1">
    <source>
        <dbReference type="EMBL" id="BBK26044.1"/>
    </source>
</evidence>
<dbReference type="GO" id="GO:0006281">
    <property type="term" value="P:DNA repair"/>
    <property type="evidence" value="ECO:0007669"/>
    <property type="project" value="TreeGrafter"/>
</dbReference>
<name>A0A8D4UW04_9FIRM</name>
<dbReference type="GeneID" id="92717179"/>
<dbReference type="Pfam" id="PF13419">
    <property type="entry name" value="HAD_2"/>
    <property type="match status" value="1"/>
</dbReference>
<dbReference type="SFLD" id="SFLDG01129">
    <property type="entry name" value="C1.5:_HAD__Beta-PGM__Phosphata"/>
    <property type="match status" value="1"/>
</dbReference>
<dbReference type="EMBL" id="AP019697">
    <property type="protein sequence ID" value="BBK26044.1"/>
    <property type="molecule type" value="Genomic_DNA"/>
</dbReference>
<dbReference type="InterPro" id="IPR023198">
    <property type="entry name" value="PGP-like_dom2"/>
</dbReference>
<evidence type="ECO:0000313" key="2">
    <source>
        <dbReference type="Proteomes" id="UP000320585"/>
    </source>
</evidence>
<dbReference type="AlphaFoldDB" id="A0A8D4UW04"/>
<gene>
    <name evidence="1" type="primary">gph</name>
    <name evidence="1" type="ORF">Dia5BBH33_19790</name>
</gene>
<keyword evidence="2" id="KW-1185">Reference proteome</keyword>
<dbReference type="InterPro" id="IPR036412">
    <property type="entry name" value="HAD-like_sf"/>
</dbReference>
<dbReference type="RefSeq" id="WP_108850367.1">
    <property type="nucleotide sequence ID" value="NZ_AP019697.1"/>
</dbReference>
<dbReference type="InterPro" id="IPR023214">
    <property type="entry name" value="HAD_sf"/>
</dbReference>
<accession>A0A8D4UW04</accession>
<dbReference type="PANTHER" id="PTHR43434:SF1">
    <property type="entry name" value="PHOSPHOGLYCOLATE PHOSPHATASE"/>
    <property type="match status" value="1"/>
</dbReference>
<dbReference type="GO" id="GO:0005829">
    <property type="term" value="C:cytosol"/>
    <property type="evidence" value="ECO:0007669"/>
    <property type="project" value="TreeGrafter"/>
</dbReference>
<sequence>MIKAVIFDMDGTILDTITDITTASNNALEAMGLPHHFTRDEVKLCFGSGIHDDIAKIIALARGCQGQDLIDLCETIPASRYAVTEEEIQKCRAIFSDLYPRNHRKTSPYEGIPELLKKLREKGIKTAVASNKDEAPVKKLTEMYLKGLFDVVKGNKPDIHRKPAPDMINAILSDLSLTPEDAIYVGDTEVDIETARNSHLPCLSVTWGFRPETFLRARGGKHFVNHPLEILDFVEKE</sequence>
<dbReference type="Proteomes" id="UP000320585">
    <property type="component" value="Chromosome"/>
</dbReference>
<dbReference type="InterPro" id="IPR006439">
    <property type="entry name" value="HAD-SF_hydro_IA"/>
</dbReference>
<dbReference type="NCBIfam" id="TIGR01549">
    <property type="entry name" value="HAD-SF-IA-v1"/>
    <property type="match status" value="1"/>
</dbReference>
<dbReference type="SUPFAM" id="SSF56784">
    <property type="entry name" value="HAD-like"/>
    <property type="match status" value="1"/>
</dbReference>
<dbReference type="PANTHER" id="PTHR43434">
    <property type="entry name" value="PHOSPHOGLYCOLATE PHOSPHATASE"/>
    <property type="match status" value="1"/>
</dbReference>
<dbReference type="PRINTS" id="PR00413">
    <property type="entry name" value="HADHALOGNASE"/>
</dbReference>
<dbReference type="SFLD" id="SFLDS00003">
    <property type="entry name" value="Haloacid_Dehalogenase"/>
    <property type="match status" value="1"/>
</dbReference>
<proteinExistence type="predicted"/>
<dbReference type="KEGG" id="dho:Dia5BBH33_19790"/>
<dbReference type="Gene3D" id="1.10.150.240">
    <property type="entry name" value="Putative phosphatase, domain 2"/>
    <property type="match status" value="1"/>
</dbReference>
<dbReference type="GO" id="GO:0008967">
    <property type="term" value="F:phosphoglycolate phosphatase activity"/>
    <property type="evidence" value="ECO:0007669"/>
    <property type="project" value="TreeGrafter"/>
</dbReference>
<protein>
    <submittedName>
        <fullName evidence="1">Phosphoglycolate phosphatase</fullName>
    </submittedName>
</protein>
<dbReference type="Gene3D" id="3.40.50.1000">
    <property type="entry name" value="HAD superfamily/HAD-like"/>
    <property type="match status" value="1"/>
</dbReference>
<organism evidence="1 2">
    <name type="scientific">Dialister hominis</name>
    <dbReference type="NCBI Taxonomy" id="2582419"/>
    <lineage>
        <taxon>Bacteria</taxon>
        <taxon>Bacillati</taxon>
        <taxon>Bacillota</taxon>
        <taxon>Negativicutes</taxon>
        <taxon>Veillonellales</taxon>
        <taxon>Veillonellaceae</taxon>
        <taxon>Dialister</taxon>
    </lineage>
</organism>
<dbReference type="SFLD" id="SFLDG01135">
    <property type="entry name" value="C1.5.6:_HAD__Beta-PGM__Phospha"/>
    <property type="match status" value="1"/>
</dbReference>